<feature type="binding site" evidence="8">
    <location>
        <position position="115"/>
    </location>
    <ligand>
        <name>Fe cation</name>
        <dbReference type="ChEBI" id="CHEBI:24875"/>
    </ligand>
</feature>
<dbReference type="HAMAP" id="MF_01445">
    <property type="entry name" value="TsaD"/>
    <property type="match status" value="1"/>
</dbReference>
<reference evidence="10 11" key="1">
    <citation type="submission" date="2018-08" db="EMBL/GenBank/DDBJ databases">
        <title>Genomic Encyclopedia of Archaeal and Bacterial Type Strains, Phase II (KMG-II): from individual species to whole genera.</title>
        <authorList>
            <person name="Goeker M."/>
        </authorList>
    </citation>
    <scope>NUCLEOTIDE SEQUENCE [LARGE SCALE GENOMIC DNA]</scope>
    <source>
        <strain evidence="10 11">ATCC 27112</strain>
    </source>
</reference>
<dbReference type="InParanoid" id="A0A397RVL6"/>
<protein>
    <recommendedName>
        <fullName evidence="8">tRNA N6-adenosine threonylcarbamoyltransferase</fullName>
        <ecNumber evidence="8">2.3.1.234</ecNumber>
    </recommendedName>
    <alternativeName>
        <fullName evidence="8">N6-L-threonylcarbamoyladenine synthase</fullName>
        <shortName evidence="8">t(6)A synthase</shortName>
    </alternativeName>
    <alternativeName>
        <fullName evidence="8">t(6)A37 threonylcarbamoyladenosine biosynthesis protein TsaD</fullName>
    </alternativeName>
    <alternativeName>
        <fullName evidence="8">tRNA threonylcarbamoyladenosine biosynthesis protein TsaD</fullName>
    </alternativeName>
</protein>
<evidence type="ECO:0000256" key="4">
    <source>
        <dbReference type="ARBA" id="ARBA00022723"/>
    </source>
</evidence>
<comment type="caution">
    <text evidence="10">The sequence shown here is derived from an EMBL/GenBank/DDBJ whole genome shotgun (WGS) entry which is preliminary data.</text>
</comment>
<dbReference type="NCBIfam" id="TIGR00329">
    <property type="entry name" value="gcp_kae1"/>
    <property type="match status" value="1"/>
</dbReference>
<dbReference type="PRINTS" id="PR00789">
    <property type="entry name" value="OSIALOPTASE"/>
</dbReference>
<dbReference type="PROSITE" id="PS01016">
    <property type="entry name" value="GLYCOPROTEASE"/>
    <property type="match status" value="1"/>
</dbReference>
<keyword evidence="5 8" id="KW-0408">Iron</keyword>
<dbReference type="GO" id="GO:0005737">
    <property type="term" value="C:cytoplasm"/>
    <property type="evidence" value="ECO:0007669"/>
    <property type="project" value="UniProtKB-SubCell"/>
</dbReference>
<dbReference type="RefSeq" id="WP_119015710.1">
    <property type="nucleotide sequence ID" value="NZ_QXEV01000003.1"/>
</dbReference>
<dbReference type="OrthoDB" id="9806197at2"/>
<dbReference type="InterPro" id="IPR043129">
    <property type="entry name" value="ATPase_NBD"/>
</dbReference>
<evidence type="ECO:0000256" key="8">
    <source>
        <dbReference type="HAMAP-Rule" id="MF_01445"/>
    </source>
</evidence>
<dbReference type="FunFam" id="3.30.420.40:FF:000040">
    <property type="entry name" value="tRNA N6-adenosine threonylcarbamoyltransferase"/>
    <property type="match status" value="1"/>
</dbReference>
<comment type="function">
    <text evidence="8">Required for the formation of a threonylcarbamoyl group on adenosine at position 37 (t(6)A37) in tRNAs that read codons beginning with adenine. Is involved in the transfer of the threonylcarbamoyl moiety of threonylcarbamoyl-AMP (TC-AMP) to the N6 group of A37, together with TsaE and TsaB. TsaD likely plays a direct catalytic role in this reaction.</text>
</comment>
<dbReference type="PANTHER" id="PTHR11735:SF6">
    <property type="entry name" value="TRNA N6-ADENOSINE THREONYLCARBAMOYLTRANSFERASE, MITOCHONDRIAL"/>
    <property type="match status" value="1"/>
</dbReference>
<accession>A0A397RVL6</accession>
<keyword evidence="1 8" id="KW-0963">Cytoplasm</keyword>
<dbReference type="GO" id="GO:0005506">
    <property type="term" value="F:iron ion binding"/>
    <property type="evidence" value="ECO:0007669"/>
    <property type="project" value="UniProtKB-UniRule"/>
</dbReference>
<evidence type="ECO:0000256" key="5">
    <source>
        <dbReference type="ARBA" id="ARBA00023004"/>
    </source>
</evidence>
<evidence type="ECO:0000256" key="1">
    <source>
        <dbReference type="ARBA" id="ARBA00022490"/>
    </source>
</evidence>
<comment type="similarity">
    <text evidence="8">Belongs to the KAE1 / TsaD family.</text>
</comment>
<dbReference type="Proteomes" id="UP000266506">
    <property type="component" value="Unassembled WGS sequence"/>
</dbReference>
<evidence type="ECO:0000256" key="2">
    <source>
        <dbReference type="ARBA" id="ARBA00022679"/>
    </source>
</evidence>
<comment type="catalytic activity">
    <reaction evidence="7 8">
        <text>L-threonylcarbamoyladenylate + adenosine(37) in tRNA = N(6)-L-threonylcarbamoyladenosine(37) in tRNA + AMP + H(+)</text>
        <dbReference type="Rhea" id="RHEA:37059"/>
        <dbReference type="Rhea" id="RHEA-COMP:10162"/>
        <dbReference type="Rhea" id="RHEA-COMP:10163"/>
        <dbReference type="ChEBI" id="CHEBI:15378"/>
        <dbReference type="ChEBI" id="CHEBI:73682"/>
        <dbReference type="ChEBI" id="CHEBI:74411"/>
        <dbReference type="ChEBI" id="CHEBI:74418"/>
        <dbReference type="ChEBI" id="CHEBI:456215"/>
        <dbReference type="EC" id="2.3.1.234"/>
    </reaction>
</comment>
<evidence type="ECO:0000256" key="7">
    <source>
        <dbReference type="ARBA" id="ARBA00048117"/>
    </source>
</evidence>
<keyword evidence="4 8" id="KW-0479">Metal-binding</keyword>
<keyword evidence="11" id="KW-1185">Reference proteome</keyword>
<comment type="cofactor">
    <cofactor evidence="8">
        <name>Fe(2+)</name>
        <dbReference type="ChEBI" id="CHEBI:29033"/>
    </cofactor>
    <text evidence="8">Binds 1 Fe(2+) ion per subunit.</text>
</comment>
<proteinExistence type="inferred from homology"/>
<keyword evidence="6 8" id="KW-0012">Acyltransferase</keyword>
<evidence type="ECO:0000256" key="6">
    <source>
        <dbReference type="ARBA" id="ARBA00023315"/>
    </source>
</evidence>
<feature type="binding site" evidence="8">
    <location>
        <position position="298"/>
    </location>
    <ligand>
        <name>Fe cation</name>
        <dbReference type="ChEBI" id="CHEBI:24875"/>
    </ligand>
</feature>
<dbReference type="AlphaFoldDB" id="A0A397RVL6"/>
<dbReference type="Gene3D" id="3.30.420.40">
    <property type="match status" value="2"/>
</dbReference>
<feature type="binding site" evidence="8">
    <location>
        <position position="166"/>
    </location>
    <ligand>
        <name>substrate</name>
    </ligand>
</feature>
<dbReference type="InterPro" id="IPR000905">
    <property type="entry name" value="Gcp-like_dom"/>
</dbReference>
<dbReference type="SUPFAM" id="SSF53067">
    <property type="entry name" value="Actin-like ATPase domain"/>
    <property type="match status" value="2"/>
</dbReference>
<evidence type="ECO:0000313" key="10">
    <source>
        <dbReference type="EMBL" id="RIA78233.1"/>
    </source>
</evidence>
<feature type="binding site" evidence="8">
    <location>
        <position position="183"/>
    </location>
    <ligand>
        <name>substrate</name>
    </ligand>
</feature>
<feature type="binding site" evidence="8">
    <location>
        <begin position="133"/>
        <end position="137"/>
    </location>
    <ligand>
        <name>substrate</name>
    </ligand>
</feature>
<evidence type="ECO:0000259" key="9">
    <source>
        <dbReference type="Pfam" id="PF00814"/>
    </source>
</evidence>
<feature type="binding site" evidence="8">
    <location>
        <position position="179"/>
    </location>
    <ligand>
        <name>substrate</name>
    </ligand>
</feature>
<dbReference type="Pfam" id="PF00814">
    <property type="entry name" value="TsaD"/>
    <property type="match status" value="1"/>
</dbReference>
<evidence type="ECO:0000256" key="3">
    <source>
        <dbReference type="ARBA" id="ARBA00022694"/>
    </source>
</evidence>
<dbReference type="EC" id="2.3.1.234" evidence="8"/>
<feature type="binding site" evidence="8">
    <location>
        <position position="111"/>
    </location>
    <ligand>
        <name>Fe cation</name>
        <dbReference type="ChEBI" id="CHEBI:24875"/>
    </ligand>
</feature>
<keyword evidence="2 8" id="KW-0808">Transferase</keyword>
<dbReference type="NCBIfam" id="TIGR03723">
    <property type="entry name" value="T6A_TsaD_YgjD"/>
    <property type="match status" value="1"/>
</dbReference>
<dbReference type="InterPro" id="IPR017860">
    <property type="entry name" value="Peptidase_M22_CS"/>
</dbReference>
<dbReference type="InterPro" id="IPR017861">
    <property type="entry name" value="KAE1/TsaD"/>
</dbReference>
<evidence type="ECO:0000313" key="11">
    <source>
        <dbReference type="Proteomes" id="UP000266506"/>
    </source>
</evidence>
<gene>
    <name evidence="8" type="primary">tsaD</name>
    <name evidence="10" type="ORF">EI71_00545</name>
</gene>
<organism evidence="10 11">
    <name type="scientific">Anaeroplasma bactoclasticum</name>
    <dbReference type="NCBI Taxonomy" id="2088"/>
    <lineage>
        <taxon>Bacteria</taxon>
        <taxon>Bacillati</taxon>
        <taxon>Mycoplasmatota</taxon>
        <taxon>Mollicutes</taxon>
        <taxon>Anaeroplasmatales</taxon>
        <taxon>Anaeroplasmataceae</taxon>
        <taxon>Anaeroplasma</taxon>
    </lineage>
</organism>
<feature type="domain" description="Gcp-like" evidence="9">
    <location>
        <begin position="23"/>
        <end position="304"/>
    </location>
</feature>
<dbReference type="InterPro" id="IPR022450">
    <property type="entry name" value="TsaD"/>
</dbReference>
<dbReference type="PANTHER" id="PTHR11735">
    <property type="entry name" value="TRNA N6-ADENOSINE THREONYLCARBAMOYLTRANSFERASE"/>
    <property type="match status" value="1"/>
</dbReference>
<name>A0A397RVL6_9MOLU</name>
<dbReference type="CDD" id="cd24133">
    <property type="entry name" value="ASKHA_NBD_TsaD_bac"/>
    <property type="match status" value="1"/>
</dbReference>
<sequence length="339" mass="36851">MLVLGVESSCDETSVAVVKDGKEVLSCFTNTQIKIHEKFGGVVPEVASRHHVYQVSMVFEEALKAAGVTPEEIDLVAVTEGPGLIGSLLVGVNAAKTFSMMYHKPLIGVHHLAGHIYANAIEHEMKFPCIALLVSGGNTELIYMKKHFSFEILGQTLDDAVGEAYDKVARVVGLPYPGGPHVDRLAHEGKDTYHLPRVYLEDGSYNFSFSGLKSAVINLAHNANQRGEEINVNDLCASFQDSVTEVLVRKTLALAKEKGVENIIVAGGVSANKGLKERFMAEAKGFNVCIPSIKYCTDNAAMIAAAGYYQYQEYPGLADLRLNADASLELEDKYPLKEE</sequence>
<feature type="binding site" evidence="8">
    <location>
        <position position="272"/>
    </location>
    <ligand>
        <name>substrate</name>
    </ligand>
</feature>
<dbReference type="EMBL" id="QXEV01000003">
    <property type="protein sequence ID" value="RIA78233.1"/>
    <property type="molecule type" value="Genomic_DNA"/>
</dbReference>
<dbReference type="GO" id="GO:0002949">
    <property type="term" value="P:tRNA threonylcarbamoyladenosine modification"/>
    <property type="evidence" value="ECO:0007669"/>
    <property type="project" value="UniProtKB-UniRule"/>
</dbReference>
<comment type="subcellular location">
    <subcellularLocation>
        <location evidence="8">Cytoplasm</location>
    </subcellularLocation>
</comment>
<dbReference type="GO" id="GO:0061711">
    <property type="term" value="F:tRNA N(6)-L-threonylcarbamoyladenine synthase activity"/>
    <property type="evidence" value="ECO:0007669"/>
    <property type="project" value="UniProtKB-EC"/>
</dbReference>
<dbReference type="FunCoup" id="A0A397RVL6">
    <property type="interactions" value="411"/>
</dbReference>
<keyword evidence="3 8" id="KW-0819">tRNA processing</keyword>